<keyword evidence="2" id="KW-0808">Transferase</keyword>
<name>A0ABP7ZPF0_9MICO</name>
<organism evidence="4 5">
    <name type="scientific">Gryllotalpicola koreensis</name>
    <dbReference type="NCBI Taxonomy" id="993086"/>
    <lineage>
        <taxon>Bacteria</taxon>
        <taxon>Bacillati</taxon>
        <taxon>Actinomycetota</taxon>
        <taxon>Actinomycetes</taxon>
        <taxon>Micrococcales</taxon>
        <taxon>Microbacteriaceae</taxon>
        <taxon>Gryllotalpicola</taxon>
    </lineage>
</organism>
<protein>
    <submittedName>
        <fullName evidence="4">Glycosyltransferase family 8 protein</fullName>
    </submittedName>
</protein>
<dbReference type="Pfam" id="PF01501">
    <property type="entry name" value="Glyco_transf_8"/>
    <property type="match status" value="1"/>
</dbReference>
<dbReference type="Gene3D" id="3.90.550.10">
    <property type="entry name" value="Spore Coat Polysaccharide Biosynthesis Protein SpsA, Chain A"/>
    <property type="match status" value="1"/>
</dbReference>
<dbReference type="Proteomes" id="UP001501079">
    <property type="component" value="Unassembled WGS sequence"/>
</dbReference>
<dbReference type="InterPro" id="IPR029044">
    <property type="entry name" value="Nucleotide-diphossugar_trans"/>
</dbReference>
<reference evidence="5" key="1">
    <citation type="journal article" date="2019" name="Int. J. Syst. Evol. Microbiol.">
        <title>The Global Catalogue of Microorganisms (GCM) 10K type strain sequencing project: providing services to taxonomists for standard genome sequencing and annotation.</title>
        <authorList>
            <consortium name="The Broad Institute Genomics Platform"/>
            <consortium name="The Broad Institute Genome Sequencing Center for Infectious Disease"/>
            <person name="Wu L."/>
            <person name="Ma J."/>
        </authorList>
    </citation>
    <scope>NUCLEOTIDE SEQUENCE [LARGE SCALE GENOMIC DNA]</scope>
    <source>
        <strain evidence="5">JCM 17591</strain>
    </source>
</reference>
<evidence type="ECO:0000256" key="3">
    <source>
        <dbReference type="ARBA" id="ARBA00022723"/>
    </source>
</evidence>
<dbReference type="CDD" id="cd04194">
    <property type="entry name" value="GT8_A4GalT_like"/>
    <property type="match status" value="1"/>
</dbReference>
<keyword evidence="3" id="KW-0479">Metal-binding</keyword>
<dbReference type="PANTHER" id="PTHR13778">
    <property type="entry name" value="GLYCOSYLTRANSFERASE 8 DOMAIN-CONTAINING PROTEIN"/>
    <property type="match status" value="1"/>
</dbReference>
<keyword evidence="5" id="KW-1185">Reference proteome</keyword>
<keyword evidence="1" id="KW-0328">Glycosyltransferase</keyword>
<sequence>MTAVVANQDIHIAMGADEGYALPLAAALASLDDASRADRVIVHILHERFSQALRDKVAARLTHLEIDWVRIDAGSLAGASFPSFLSVGTLYRLLLGEVLPAGIHRVLYLDADTLITDSVAELFAAELHGNAIAAVRDASTPWAACMLGSPWRQWNMDPASPYFNAGVLLIDLDRWRTEQIGQRSIELLKSFTPRWGDQDALNAIIGSRWQQLPRRWNMQTPLPLGDSPDWALWSDDAHAALEAPAVVHFTGLDKPWGVGSTHPFTPLWREWLDRTAWAGWRPSEPQPGLLERLSRAAVRRARAVREAARRRAAAKRLTNFG</sequence>
<dbReference type="InterPro" id="IPR050748">
    <property type="entry name" value="Glycosyltrans_8_dom-fam"/>
</dbReference>
<evidence type="ECO:0000256" key="2">
    <source>
        <dbReference type="ARBA" id="ARBA00022679"/>
    </source>
</evidence>
<comment type="caution">
    <text evidence="4">The sequence shown here is derived from an EMBL/GenBank/DDBJ whole genome shotgun (WGS) entry which is preliminary data.</text>
</comment>
<dbReference type="InterPro" id="IPR002495">
    <property type="entry name" value="Glyco_trans_8"/>
</dbReference>
<dbReference type="EMBL" id="BAABBW010000001">
    <property type="protein sequence ID" value="GAA4167249.1"/>
    <property type="molecule type" value="Genomic_DNA"/>
</dbReference>
<evidence type="ECO:0000256" key="1">
    <source>
        <dbReference type="ARBA" id="ARBA00022676"/>
    </source>
</evidence>
<proteinExistence type="predicted"/>
<evidence type="ECO:0000313" key="4">
    <source>
        <dbReference type="EMBL" id="GAA4167249.1"/>
    </source>
</evidence>
<accession>A0ABP7ZPF0</accession>
<gene>
    <name evidence="4" type="ORF">GCM10022287_00470</name>
</gene>
<dbReference type="SUPFAM" id="SSF53448">
    <property type="entry name" value="Nucleotide-diphospho-sugar transferases"/>
    <property type="match status" value="1"/>
</dbReference>
<dbReference type="PANTHER" id="PTHR13778:SF47">
    <property type="entry name" value="LIPOPOLYSACCHARIDE 1,3-GALACTOSYLTRANSFERASE"/>
    <property type="match status" value="1"/>
</dbReference>
<evidence type="ECO:0000313" key="5">
    <source>
        <dbReference type="Proteomes" id="UP001501079"/>
    </source>
</evidence>
<dbReference type="RefSeq" id="WP_344751228.1">
    <property type="nucleotide sequence ID" value="NZ_BAABBW010000001.1"/>
</dbReference>